<keyword evidence="2" id="KW-1185">Reference proteome</keyword>
<dbReference type="Proteomes" id="UP000004393">
    <property type="component" value="Unassembled WGS sequence"/>
</dbReference>
<protein>
    <submittedName>
        <fullName evidence="1">Uncharacterized protein</fullName>
    </submittedName>
</protein>
<evidence type="ECO:0000313" key="2">
    <source>
        <dbReference type="Proteomes" id="UP000004393"/>
    </source>
</evidence>
<gene>
    <name evidence="1" type="ORF">HMPREF9478_01832</name>
</gene>
<dbReference type="EMBL" id="ADLY01000037">
    <property type="protein sequence ID" value="EHG28431.1"/>
    <property type="molecule type" value="Genomic_DNA"/>
</dbReference>
<organism evidence="1 2">
    <name type="scientific">Enterococcus saccharolyticus 30_1</name>
    <dbReference type="NCBI Taxonomy" id="742813"/>
    <lineage>
        <taxon>Bacteria</taxon>
        <taxon>Bacillati</taxon>
        <taxon>Bacillota</taxon>
        <taxon>Bacilli</taxon>
        <taxon>Lactobacillales</taxon>
        <taxon>Enterococcaceae</taxon>
        <taxon>Enterococcus</taxon>
    </lineage>
</organism>
<proteinExistence type="predicted"/>
<dbReference type="AlphaFoldDB" id="A0AA87FG92"/>
<reference evidence="1 2" key="1">
    <citation type="submission" date="2011-10" db="EMBL/GenBank/DDBJ databases">
        <title>The Genome Sequence of Enterococcus saccharolyticus 30_1.</title>
        <authorList>
            <consortium name="The Broad Institute Genome Sequencing Platform"/>
            <person name="Earl A."/>
            <person name="Ward D."/>
            <person name="Feldgarden M."/>
            <person name="Gevers D."/>
            <person name="Daigneault M."/>
            <person name="Strauss J."/>
            <person name="Allen-Vercoe E."/>
            <person name="Young S.K."/>
            <person name="Zeng Q."/>
            <person name="Gargeya S."/>
            <person name="Fitzgerald M."/>
            <person name="Haas B."/>
            <person name="Abouelleil A."/>
            <person name="Alvarado L."/>
            <person name="Arachchi H.M."/>
            <person name="Berlin A."/>
            <person name="Brown A."/>
            <person name="Chapman S.B."/>
            <person name="Chen Z."/>
            <person name="Dunbar C."/>
            <person name="Freedman E."/>
            <person name="Gearin G."/>
            <person name="Gellesch M."/>
            <person name="Goldberg J."/>
            <person name="Griggs A."/>
            <person name="Gujja S."/>
            <person name="Heiman D."/>
            <person name="Howarth C."/>
            <person name="Larson L."/>
            <person name="Lui A."/>
            <person name="MacDonald P.J.P."/>
            <person name="Montmayeur A."/>
            <person name="Murphy C."/>
            <person name="Neiman D."/>
            <person name="Pearson M."/>
            <person name="Priest M."/>
            <person name="Roberts A."/>
            <person name="Saif S."/>
            <person name="Shea T."/>
            <person name="Shenoy N."/>
            <person name="Sisk P."/>
            <person name="Stolte C."/>
            <person name="Sykes S."/>
            <person name="Wortman J."/>
            <person name="Nusbaum C."/>
            <person name="Birren B."/>
        </authorList>
    </citation>
    <scope>NUCLEOTIDE SEQUENCE [LARGE SCALE GENOMIC DNA]</scope>
    <source>
        <strain evidence="1 2">30_1</strain>
    </source>
</reference>
<accession>A0AA87FG92</accession>
<dbReference type="RefSeq" id="WP_005472051.1">
    <property type="nucleotide sequence ID" value="NZ_JH376940.1"/>
</dbReference>
<comment type="caution">
    <text evidence="1">The sequence shown here is derived from an EMBL/GenBank/DDBJ whole genome shotgun (WGS) entry which is preliminary data.</text>
</comment>
<evidence type="ECO:0000313" key="1">
    <source>
        <dbReference type="EMBL" id="EHG28431.1"/>
    </source>
</evidence>
<sequence>MELPIEDLKPVYSKLVTKSAWSALDSYTFLIEAILPEKEITEETKNRLMRVSMTHLSEAFSLVSQFQMLYSLDSDDRDVIEDYINQFYSYNKEFLDCEETNHSHSHTMEYFRNFSKTFKPIASLLDINLDYLVERANSHF</sequence>
<name>A0AA87FG92_9ENTE</name>